<comment type="caution">
    <text evidence="2">The sequence shown here is derived from an EMBL/GenBank/DDBJ whole genome shotgun (WGS) entry which is preliminary data.</text>
</comment>
<protein>
    <submittedName>
        <fullName evidence="2">Uncharacterized protein</fullName>
    </submittedName>
</protein>
<keyword evidence="1" id="KW-1133">Transmembrane helix</keyword>
<evidence type="ECO:0000313" key="3">
    <source>
        <dbReference type="Proteomes" id="UP001055101"/>
    </source>
</evidence>
<dbReference type="Proteomes" id="UP001055101">
    <property type="component" value="Unassembled WGS sequence"/>
</dbReference>
<name>A0ABQ4TLG9_9HYPH</name>
<proteinExistence type="predicted"/>
<keyword evidence="3" id="KW-1185">Reference proteome</keyword>
<dbReference type="RefSeq" id="WP_238230904.1">
    <property type="nucleotide sequence ID" value="NZ_BPRA01000004.1"/>
</dbReference>
<evidence type="ECO:0000313" key="2">
    <source>
        <dbReference type="EMBL" id="GJE54545.1"/>
    </source>
</evidence>
<reference evidence="2" key="1">
    <citation type="journal article" date="2021" name="Front. Microbiol.">
        <title>Comprehensive Comparative Genomics and Phenotyping of Methylobacterium Species.</title>
        <authorList>
            <person name="Alessa O."/>
            <person name="Ogura Y."/>
            <person name="Fujitani Y."/>
            <person name="Takami H."/>
            <person name="Hayashi T."/>
            <person name="Sahin N."/>
            <person name="Tani A."/>
        </authorList>
    </citation>
    <scope>NUCLEOTIDE SEQUENCE</scope>
    <source>
        <strain evidence="2">DSM 23674</strain>
    </source>
</reference>
<gene>
    <name evidence="2" type="ORF">EKPJFOCH_1023</name>
</gene>
<keyword evidence="1" id="KW-0812">Transmembrane</keyword>
<evidence type="ECO:0000256" key="1">
    <source>
        <dbReference type="SAM" id="Phobius"/>
    </source>
</evidence>
<sequence length="54" mass="5628">MIGRSHSLSPAKGIAIGFGISIALWLAIVASVIGMAHDKASRGELPTLAREVTR</sequence>
<keyword evidence="1" id="KW-0472">Membrane</keyword>
<accession>A0ABQ4TLG9</accession>
<organism evidence="2 3">
    <name type="scientific">Methylobacterium thuringiense</name>
    <dbReference type="NCBI Taxonomy" id="1003091"/>
    <lineage>
        <taxon>Bacteria</taxon>
        <taxon>Pseudomonadati</taxon>
        <taxon>Pseudomonadota</taxon>
        <taxon>Alphaproteobacteria</taxon>
        <taxon>Hyphomicrobiales</taxon>
        <taxon>Methylobacteriaceae</taxon>
        <taxon>Methylobacterium</taxon>
    </lineage>
</organism>
<reference evidence="2" key="2">
    <citation type="submission" date="2021-08" db="EMBL/GenBank/DDBJ databases">
        <authorList>
            <person name="Tani A."/>
            <person name="Ola A."/>
            <person name="Ogura Y."/>
            <person name="Katsura K."/>
            <person name="Hayashi T."/>
        </authorList>
    </citation>
    <scope>NUCLEOTIDE SEQUENCE</scope>
    <source>
        <strain evidence="2">DSM 23674</strain>
    </source>
</reference>
<dbReference type="EMBL" id="BPRA01000004">
    <property type="protein sequence ID" value="GJE54545.1"/>
    <property type="molecule type" value="Genomic_DNA"/>
</dbReference>
<feature type="transmembrane region" description="Helical" evidence="1">
    <location>
        <begin position="14"/>
        <end position="36"/>
    </location>
</feature>